<keyword evidence="3 7" id="KW-0812">Transmembrane</keyword>
<dbReference type="RefSeq" id="WP_344337088.1">
    <property type="nucleotide sequence ID" value="NZ_BAAAPZ010000008.1"/>
</dbReference>
<dbReference type="InterPro" id="IPR042094">
    <property type="entry name" value="T2SS_GspF_sf"/>
</dbReference>
<comment type="subcellular location">
    <subcellularLocation>
        <location evidence="1">Cell membrane</location>
        <topology evidence="1">Multi-pass membrane protein</topology>
    </subcellularLocation>
</comment>
<dbReference type="PANTHER" id="PTHR35007">
    <property type="entry name" value="INTEGRAL MEMBRANE PROTEIN-RELATED"/>
    <property type="match status" value="1"/>
</dbReference>
<keyword evidence="10" id="KW-1185">Reference proteome</keyword>
<name>A0ABN2WWW2_9MICO</name>
<feature type="transmembrane region" description="Helical" evidence="7">
    <location>
        <begin position="250"/>
        <end position="268"/>
    </location>
</feature>
<evidence type="ECO:0000256" key="3">
    <source>
        <dbReference type="ARBA" id="ARBA00022692"/>
    </source>
</evidence>
<dbReference type="EMBL" id="BAAAPZ010000008">
    <property type="protein sequence ID" value="GAA2098986.1"/>
    <property type="molecule type" value="Genomic_DNA"/>
</dbReference>
<feature type="region of interest" description="Disordered" evidence="6">
    <location>
        <begin position="31"/>
        <end position="83"/>
    </location>
</feature>
<evidence type="ECO:0000256" key="5">
    <source>
        <dbReference type="ARBA" id="ARBA00023136"/>
    </source>
</evidence>
<accession>A0ABN2WWW2</accession>
<proteinExistence type="predicted"/>
<dbReference type="Proteomes" id="UP001500984">
    <property type="component" value="Unassembled WGS sequence"/>
</dbReference>
<organism evidence="9 10">
    <name type="scientific">Brevibacterium salitolerans</name>
    <dbReference type="NCBI Taxonomy" id="1403566"/>
    <lineage>
        <taxon>Bacteria</taxon>
        <taxon>Bacillati</taxon>
        <taxon>Actinomycetota</taxon>
        <taxon>Actinomycetes</taxon>
        <taxon>Micrococcales</taxon>
        <taxon>Brevibacteriaceae</taxon>
        <taxon>Brevibacterium</taxon>
    </lineage>
</organism>
<evidence type="ECO:0000256" key="1">
    <source>
        <dbReference type="ARBA" id="ARBA00004651"/>
    </source>
</evidence>
<evidence type="ECO:0000256" key="6">
    <source>
        <dbReference type="SAM" id="MobiDB-lite"/>
    </source>
</evidence>
<evidence type="ECO:0000256" key="7">
    <source>
        <dbReference type="SAM" id="Phobius"/>
    </source>
</evidence>
<keyword evidence="2" id="KW-1003">Cell membrane</keyword>
<keyword evidence="4 7" id="KW-1133">Transmembrane helix</keyword>
<evidence type="ECO:0000256" key="2">
    <source>
        <dbReference type="ARBA" id="ARBA00022475"/>
    </source>
</evidence>
<dbReference type="PANTHER" id="PTHR35007:SF4">
    <property type="entry name" value="CONSERVED TRANSMEMBRANE PROTEIN-RELATED"/>
    <property type="match status" value="1"/>
</dbReference>
<evidence type="ECO:0000313" key="10">
    <source>
        <dbReference type="Proteomes" id="UP001500984"/>
    </source>
</evidence>
<comment type="caution">
    <text evidence="9">The sequence shown here is derived from an EMBL/GenBank/DDBJ whole genome shotgun (WGS) entry which is preliminary data.</text>
</comment>
<evidence type="ECO:0000259" key="8">
    <source>
        <dbReference type="Pfam" id="PF00482"/>
    </source>
</evidence>
<dbReference type="Gene3D" id="1.20.81.30">
    <property type="entry name" value="Type II secretion system (T2SS), domain F"/>
    <property type="match status" value="1"/>
</dbReference>
<feature type="compositionally biased region" description="Gly residues" evidence="6">
    <location>
        <begin position="35"/>
        <end position="44"/>
    </location>
</feature>
<dbReference type="InterPro" id="IPR018076">
    <property type="entry name" value="T2SS_GspF_dom"/>
</dbReference>
<protein>
    <recommendedName>
        <fullName evidence="8">Type II secretion system protein GspF domain-containing protein</fullName>
    </recommendedName>
</protein>
<dbReference type="Pfam" id="PF00482">
    <property type="entry name" value="T2SSF"/>
    <property type="match status" value="1"/>
</dbReference>
<reference evidence="9 10" key="1">
    <citation type="journal article" date="2019" name="Int. J. Syst. Evol. Microbiol.">
        <title>The Global Catalogue of Microorganisms (GCM) 10K type strain sequencing project: providing services to taxonomists for standard genome sequencing and annotation.</title>
        <authorList>
            <consortium name="The Broad Institute Genomics Platform"/>
            <consortium name="The Broad Institute Genome Sequencing Center for Infectious Disease"/>
            <person name="Wu L."/>
            <person name="Ma J."/>
        </authorList>
    </citation>
    <scope>NUCLEOTIDE SEQUENCE [LARGE SCALE GENOMIC DNA]</scope>
    <source>
        <strain evidence="9 10">JCM 15900</strain>
    </source>
</reference>
<evidence type="ECO:0000256" key="4">
    <source>
        <dbReference type="ARBA" id="ARBA00022989"/>
    </source>
</evidence>
<feature type="domain" description="Type II secretion system protein GspF" evidence="8">
    <location>
        <begin position="108"/>
        <end position="231"/>
    </location>
</feature>
<sequence length="276" mass="28012">MILLLIAALLGCAGVLLFARDTAAARLRRVLPRGRPGGGHGPGTALGTVGAESGPGPAADGRVPRTGGERDADEGDAGVGDTGEAADAALPAHLTGPEDPVRAITVIDRAAELLRVGLPPADALSQLAELSDPEIARVLARAARSLRLGDDPRTALGRHARTLPGPVAEVLTGMGAVWYVAEAAGAPAADMLERFAVSRREVADAERERAVALAGPRATVTVLTWLPAAGLGLALLIGADPLTLLASGPGLVSLVSGAVLLAAGRLWMTRLLRRAQ</sequence>
<evidence type="ECO:0000313" key="9">
    <source>
        <dbReference type="EMBL" id="GAA2098986.1"/>
    </source>
</evidence>
<gene>
    <name evidence="9" type="ORF">GCM10009823_20590</name>
</gene>
<keyword evidence="5 7" id="KW-0472">Membrane</keyword>